<dbReference type="Pfam" id="PF25973">
    <property type="entry name" value="BSH_CzcB"/>
    <property type="match status" value="1"/>
</dbReference>
<accession>A0ABT7EU46</accession>
<keyword evidence="6" id="KW-1185">Reference proteome</keyword>
<dbReference type="PANTHER" id="PTHR30469:SF15">
    <property type="entry name" value="HLYD FAMILY OF SECRETION PROTEINS"/>
    <property type="match status" value="1"/>
</dbReference>
<reference evidence="5 6" key="1">
    <citation type="submission" date="2023-05" db="EMBL/GenBank/DDBJ databases">
        <title>Pseudoalteromonas ardens sp. nov., Pseudoalteromonas obscura sp. nov., and Pseudoalteromonas umbrosa sp. nov., isolated from the coral Montipora capitata.</title>
        <authorList>
            <person name="Thomas E.M."/>
            <person name="Smith E.M."/>
            <person name="Papke E."/>
            <person name="Shlafstein M.D."/>
            <person name="Oline D.K."/>
            <person name="Videau P."/>
            <person name="Saw J.H."/>
            <person name="Strangman W.K."/>
            <person name="Ushijima B."/>
        </authorList>
    </citation>
    <scope>NUCLEOTIDE SEQUENCE [LARGE SCALE GENOMIC DNA]</scope>
    <source>
        <strain evidence="5 6">P94</strain>
    </source>
</reference>
<evidence type="ECO:0000256" key="2">
    <source>
        <dbReference type="SAM" id="Coils"/>
    </source>
</evidence>
<dbReference type="Gene3D" id="2.40.30.170">
    <property type="match status" value="1"/>
</dbReference>
<dbReference type="NCBIfam" id="TIGR01730">
    <property type="entry name" value="RND_mfp"/>
    <property type="match status" value="1"/>
</dbReference>
<keyword evidence="2" id="KW-0175">Coiled coil</keyword>
<feature type="coiled-coil region" evidence="2">
    <location>
        <begin position="148"/>
        <end position="175"/>
    </location>
</feature>
<evidence type="ECO:0000259" key="4">
    <source>
        <dbReference type="Pfam" id="PF25973"/>
    </source>
</evidence>
<dbReference type="Gene3D" id="1.10.287.470">
    <property type="entry name" value="Helix hairpin bin"/>
    <property type="match status" value="1"/>
</dbReference>
<evidence type="ECO:0000313" key="6">
    <source>
        <dbReference type="Proteomes" id="UP001231915"/>
    </source>
</evidence>
<dbReference type="Proteomes" id="UP001231915">
    <property type="component" value="Unassembled WGS sequence"/>
</dbReference>
<organism evidence="5 6">
    <name type="scientific">Pseudoalteromonas obscura</name>
    <dbReference type="NCBI Taxonomy" id="3048491"/>
    <lineage>
        <taxon>Bacteria</taxon>
        <taxon>Pseudomonadati</taxon>
        <taxon>Pseudomonadota</taxon>
        <taxon>Gammaproteobacteria</taxon>
        <taxon>Alteromonadales</taxon>
        <taxon>Pseudoalteromonadaceae</taxon>
        <taxon>Pseudoalteromonas</taxon>
    </lineage>
</organism>
<dbReference type="EMBL" id="JASJUT010000020">
    <property type="protein sequence ID" value="MDK2598586.1"/>
    <property type="molecule type" value="Genomic_DNA"/>
</dbReference>
<gene>
    <name evidence="5" type="ORF">QNM18_26365</name>
</gene>
<feature type="domain" description="CusB-like beta-barrel" evidence="3">
    <location>
        <begin position="220"/>
        <end position="287"/>
    </location>
</feature>
<comment type="similarity">
    <text evidence="1">Belongs to the membrane fusion protein (MFP) (TC 8.A.1) family.</text>
</comment>
<feature type="domain" description="CzcB-like barrel-sandwich hybrid" evidence="4">
    <location>
        <begin position="72"/>
        <end position="201"/>
    </location>
</feature>
<evidence type="ECO:0000259" key="3">
    <source>
        <dbReference type="Pfam" id="PF25954"/>
    </source>
</evidence>
<evidence type="ECO:0000256" key="1">
    <source>
        <dbReference type="ARBA" id="ARBA00009477"/>
    </source>
</evidence>
<proteinExistence type="inferred from homology"/>
<evidence type="ECO:0000313" key="5">
    <source>
        <dbReference type="EMBL" id="MDK2598586.1"/>
    </source>
</evidence>
<sequence length="353" mass="38062">MHLVNKKWVALGAFAALGILLATFSGVLDEKRKPLLRAKPEPYQGDQYIVQAQPVASSDIVSASVVARENTLVASRILAQLQTLEVRAGQLVKQGQLLATLDGAELRAALQEIWAQSKANEAQLLQAKKQLTRSDALFAKGLIAKNIIDERQSKVDELEARHLALSEQLNGAQVALSYTQLRAPIAGLVVERLQEPGVMLSPGVPIVEIFNPASLQISGAVRSNLAGQLSIGEPLQVKLDALGKSVIGHVSEIVPVADSLARQFEIKLDITPPKGAKPGMYAQITLPTELVSRVVVPRQLVYQTGQLSMVYVVEQGIKQRRLIRLGRQLNDKVVVLSGLKSGEILAVTPSISS</sequence>
<dbReference type="Gene3D" id="2.40.420.20">
    <property type="match status" value="1"/>
</dbReference>
<dbReference type="InterPro" id="IPR006143">
    <property type="entry name" value="RND_pump_MFP"/>
</dbReference>
<dbReference type="InterPro" id="IPR058792">
    <property type="entry name" value="Beta-barrel_RND_2"/>
</dbReference>
<protein>
    <submittedName>
        <fullName evidence="5">Efflux RND transporter periplasmic adaptor subunit</fullName>
    </submittedName>
</protein>
<dbReference type="RefSeq" id="WP_284138867.1">
    <property type="nucleotide sequence ID" value="NZ_JASJUT010000020.1"/>
</dbReference>
<name>A0ABT7EU46_9GAMM</name>
<dbReference type="Gene3D" id="2.40.50.100">
    <property type="match status" value="1"/>
</dbReference>
<dbReference type="PANTHER" id="PTHR30469">
    <property type="entry name" value="MULTIDRUG RESISTANCE PROTEIN MDTA"/>
    <property type="match status" value="1"/>
</dbReference>
<dbReference type="SUPFAM" id="SSF111369">
    <property type="entry name" value="HlyD-like secretion proteins"/>
    <property type="match status" value="1"/>
</dbReference>
<dbReference type="Pfam" id="PF25954">
    <property type="entry name" value="Beta-barrel_RND_2"/>
    <property type="match status" value="1"/>
</dbReference>
<comment type="caution">
    <text evidence="5">The sequence shown here is derived from an EMBL/GenBank/DDBJ whole genome shotgun (WGS) entry which is preliminary data.</text>
</comment>
<dbReference type="InterPro" id="IPR058647">
    <property type="entry name" value="BSH_CzcB-like"/>
</dbReference>